<feature type="signal peptide" evidence="7">
    <location>
        <begin position="1"/>
        <end position="22"/>
    </location>
</feature>
<dbReference type="SUPFAM" id="SSF48726">
    <property type="entry name" value="Immunoglobulin"/>
    <property type="match status" value="7"/>
</dbReference>
<feature type="region of interest" description="Disordered" evidence="5">
    <location>
        <begin position="777"/>
        <end position="806"/>
    </location>
</feature>
<feature type="domain" description="Ig-like" evidence="8">
    <location>
        <begin position="530"/>
        <end position="617"/>
    </location>
</feature>
<accession>A0AAJ7VIB9</accession>
<dbReference type="SMART" id="SM00408">
    <property type="entry name" value="IGc2"/>
    <property type="match status" value="4"/>
</dbReference>
<feature type="domain" description="Ig-like" evidence="8">
    <location>
        <begin position="341"/>
        <end position="434"/>
    </location>
</feature>
<keyword evidence="7" id="KW-0732">Signal</keyword>
<feature type="region of interest" description="Disordered" evidence="5">
    <location>
        <begin position="195"/>
        <end position="220"/>
    </location>
</feature>
<comment type="function">
    <text evidence="3">Most highly expressed siglec (sialic acid-binding immunoglobulin-like lectin) on B-cells that plays a role in various aspects of B-cell biology including differentiation, antigen presentation, and trafficking to bone marrow. Binds to alpha 2,6-linked sialic acid residues of surface molecules such as CD22 itself, CD45 and IgM in a cis configuration. Can also bind to ligands on other cells as an adhesion molecule in a trans configuration. Acts as an inhibitory coreceptor on the surface of B-cells and inhibits B-cell receptor induced signaling, characterized by inhibition of the calcium mobilization and cellular activation. Mechanistically, the immunoreceptor tyrosine-based inhibitory motif domain is phosphorylated by the Src kinase LYN, which in turn leads to the recruitment of the protein tyrosine phosphatase 1/PTPN6, leading to the negative regulation of BCR signaling. If this negative signaling from is of sufficient strength, apoptosis of the B-cell can be induced.</text>
</comment>
<feature type="domain" description="Ig-like" evidence="8">
    <location>
        <begin position="258"/>
        <end position="336"/>
    </location>
</feature>
<dbReference type="AlphaFoldDB" id="A0AAJ7VIB9"/>
<keyword evidence="10" id="KW-0675">Receptor</keyword>
<evidence type="ECO:0000256" key="2">
    <source>
        <dbReference type="ARBA" id="ARBA00041781"/>
    </source>
</evidence>
<keyword evidence="6" id="KW-1133">Transmembrane helix</keyword>
<dbReference type="RefSeq" id="XP_018555332.1">
    <property type="nucleotide sequence ID" value="XM_018699816.2"/>
</dbReference>
<feature type="compositionally biased region" description="Acidic residues" evidence="5">
    <location>
        <begin position="896"/>
        <end position="911"/>
    </location>
</feature>
<dbReference type="InterPro" id="IPR056386">
    <property type="entry name" value="Ig_CD22"/>
</dbReference>
<evidence type="ECO:0000256" key="5">
    <source>
        <dbReference type="SAM" id="MobiDB-lite"/>
    </source>
</evidence>
<sequence length="948" mass="106680">MRMDAQTVRWLVFLALIKNFSTYTPDAPFELTPSELEVKEGSCTEIKCAVTRNVADDGSYWFWMKDAKWNQTAKDFAATVIYSTNNSMRSVSPDFVGRVTYIGSSSADWNRASSLKQTVQCSILICNLKKNDSGEYSFRFVGKTKEVVWVTKKNVTLKVQDNPCLLTFEKPPAVTELNTITLTCSTLSSCPSNPQIQDLTQVPPTQPETPQQQNDKKSVTTSFTATWNDDGKVFSCQTRDNTDQYFIRNISVTVEYSPKDVLAKSPEVVKEGDSVSLTCSAKGNPHPNISWFQGKDTQFTGAEWSIASIKYSQSGEYYCQAQNKHGINKSNPVIINVTYKPRKARISTSGSLSVKVDKPLKLSCDTSANPAPTIYSWYRYRYNENKQIDSFQWKSKMSHENSLILERVQRADEACYMCNATNSIDVGENSDYVCIQVLYPPTKPTLSMPAEVTEGQTITITCTVESFPTSVLTLFRTSTSNSEPLVLTPKTLRHTFNVTSADAGLYSCDAENNQGSQKSQERMLVVKYIPKVTVQASPDLVVTENSSLTLQCIAQSHPSVTSSTWMKMTDGKDEIIRKTQGLRVFTIKSVSRSDGGQYRCEASNDIGTGQSEQAEVKVKYAPKHTNIMIAEEKEERNGRRSVMLHCISHSYPEVRNYSWYQRMKDKHEDKRVSLSQNYTVYSDQPGVYYCIANNEIGEKSSDSVDLFNRDLINALKLFFLCLIILLIIFAIVLAYRCRRKKSIHQATMNTQPMFGFEGWWNGTTRQNLMNETILAEPSRSRDDLLPEQPCHPKAQRRQSHPDSTPASNISTVYYTVALPPGQAPAAQKPTRPQGGHTQEDSLNYASLHFWNQPKNKHVKTEEDAVYAKVSKPLKTNELQDYENVRITHATKPPNPLDDDTDTDSDTSEDEVALNYSQVTFTAKPGHQREDTDSSTSDDDEIQYSAVKV</sequence>
<dbReference type="Gene3D" id="2.60.40.10">
    <property type="entry name" value="Immunoglobulins"/>
    <property type="match status" value="7"/>
</dbReference>
<evidence type="ECO:0000256" key="4">
    <source>
        <dbReference type="ARBA" id="ARBA00046458"/>
    </source>
</evidence>
<keyword evidence="6" id="KW-0812">Transmembrane</keyword>
<feature type="domain" description="Ig-like" evidence="8">
    <location>
        <begin position="444"/>
        <end position="524"/>
    </location>
</feature>
<evidence type="ECO:0000256" key="7">
    <source>
        <dbReference type="SAM" id="SignalP"/>
    </source>
</evidence>
<feature type="transmembrane region" description="Helical" evidence="6">
    <location>
        <begin position="717"/>
        <end position="735"/>
    </location>
</feature>
<dbReference type="SMART" id="SM00409">
    <property type="entry name" value="IG"/>
    <property type="match status" value="7"/>
</dbReference>
<proteinExistence type="predicted"/>
<dbReference type="InterPro" id="IPR003599">
    <property type="entry name" value="Ig_sub"/>
</dbReference>
<keyword evidence="6" id="KW-0472">Membrane</keyword>
<dbReference type="PANTHER" id="PTHR46013">
    <property type="entry name" value="VASCULAR CELL ADHESION MOLECULE 1"/>
    <property type="match status" value="1"/>
</dbReference>
<gene>
    <name evidence="10" type="primary">si:dkey-24p1.1</name>
</gene>
<feature type="region of interest" description="Disordered" evidence="5">
    <location>
        <begin position="886"/>
        <end position="948"/>
    </location>
</feature>
<dbReference type="PROSITE" id="PS50835">
    <property type="entry name" value="IG_LIKE"/>
    <property type="match status" value="5"/>
</dbReference>
<dbReference type="InterPro" id="IPR013783">
    <property type="entry name" value="Ig-like_fold"/>
</dbReference>
<feature type="chain" id="PRO_5042579979" description="B-cell receptor CD22" evidence="7">
    <location>
        <begin position="23"/>
        <end position="948"/>
    </location>
</feature>
<dbReference type="Pfam" id="PF24518">
    <property type="entry name" value="Ig_CD22"/>
    <property type="match status" value="1"/>
</dbReference>
<dbReference type="Pfam" id="PF13895">
    <property type="entry name" value="Ig_2"/>
    <property type="match status" value="2"/>
</dbReference>
<dbReference type="CDD" id="cd00096">
    <property type="entry name" value="Ig"/>
    <property type="match status" value="1"/>
</dbReference>
<dbReference type="InterPro" id="IPR003598">
    <property type="entry name" value="Ig_sub2"/>
</dbReference>
<feature type="domain" description="Ig-like" evidence="8">
    <location>
        <begin position="622"/>
        <end position="705"/>
    </location>
</feature>
<organism evidence="9 10">
    <name type="scientific">Lates calcarifer</name>
    <name type="common">Barramundi</name>
    <name type="synonym">Holocentrus calcarifer</name>
    <dbReference type="NCBI Taxonomy" id="8187"/>
    <lineage>
        <taxon>Eukaryota</taxon>
        <taxon>Metazoa</taxon>
        <taxon>Chordata</taxon>
        <taxon>Craniata</taxon>
        <taxon>Vertebrata</taxon>
        <taxon>Euteleostomi</taxon>
        <taxon>Actinopterygii</taxon>
        <taxon>Neopterygii</taxon>
        <taxon>Teleostei</taxon>
        <taxon>Neoteleostei</taxon>
        <taxon>Acanthomorphata</taxon>
        <taxon>Carangaria</taxon>
        <taxon>Carangaria incertae sedis</taxon>
        <taxon>Centropomidae</taxon>
        <taxon>Lates</taxon>
    </lineage>
</organism>
<reference evidence="10" key="1">
    <citation type="submission" date="2025-08" db="UniProtKB">
        <authorList>
            <consortium name="RefSeq"/>
        </authorList>
    </citation>
    <scope>IDENTIFICATION</scope>
    <source>
        <tissue evidence="10">Brain</tissue>
    </source>
</reference>
<protein>
    <recommendedName>
        <fullName evidence="1">B-cell receptor CD22</fullName>
    </recommendedName>
    <alternativeName>
        <fullName evidence="2">Sialic acid-binding Ig-like lectin 2</fullName>
    </alternativeName>
</protein>
<dbReference type="PANTHER" id="PTHR46013:SF4">
    <property type="entry name" value="B-CELL RECEPTOR CD22-RELATED"/>
    <property type="match status" value="1"/>
</dbReference>
<feature type="compositionally biased region" description="Low complexity" evidence="5">
    <location>
        <begin position="195"/>
        <end position="213"/>
    </location>
</feature>
<comment type="subunit">
    <text evidence="4">Predominantly monomer of isoform CD22-beta. Also found as heterodimer of isoform CD22-beta and a shorter isoform. Interacts with PTPN6/SHP-1, LYN, SYK, PIK3R1/PIK3R2 and PLCG1 upon phosphorylation. Interacts with GRB2, INPP5D and SHC1 upon phosphorylation. May form a complex with INPP5D/SHIP, GRB2 and SHC1.</text>
</comment>
<dbReference type="InterPro" id="IPR036179">
    <property type="entry name" value="Ig-like_dom_sf"/>
</dbReference>
<evidence type="ECO:0000313" key="9">
    <source>
        <dbReference type="Proteomes" id="UP000694890"/>
    </source>
</evidence>
<evidence type="ECO:0000313" key="10">
    <source>
        <dbReference type="RefSeq" id="XP_018555332.1"/>
    </source>
</evidence>
<dbReference type="GeneID" id="108899406"/>
<name>A0AAJ7VIB9_LATCA</name>
<evidence type="ECO:0000256" key="3">
    <source>
        <dbReference type="ARBA" id="ARBA00045430"/>
    </source>
</evidence>
<evidence type="ECO:0000256" key="1">
    <source>
        <dbReference type="ARBA" id="ARBA00040106"/>
    </source>
</evidence>
<dbReference type="Pfam" id="PF13927">
    <property type="entry name" value="Ig_3"/>
    <property type="match status" value="2"/>
</dbReference>
<evidence type="ECO:0000259" key="8">
    <source>
        <dbReference type="PROSITE" id="PS50835"/>
    </source>
</evidence>
<evidence type="ECO:0000256" key="6">
    <source>
        <dbReference type="SAM" id="Phobius"/>
    </source>
</evidence>
<dbReference type="Proteomes" id="UP000694890">
    <property type="component" value="Linkage group LG15"/>
</dbReference>
<dbReference type="InterPro" id="IPR007110">
    <property type="entry name" value="Ig-like_dom"/>
</dbReference>